<evidence type="ECO:0008006" key="3">
    <source>
        <dbReference type="Google" id="ProtNLM"/>
    </source>
</evidence>
<name>A0ABN2PSL2_9ACTN</name>
<sequence>MSITVGTADPVELAGIARSTLSCPASASMVVEGTEHLLDGDGLSLSEIDGVPTFWCHREAPVAQAAREGRSALLRVTSGVPDPDGGPGATVVIAGRLTEERSGGCCEDARVVSLAPSLVVVLDPHAPDDADRRQTVPLDCYRDAAHRLNEGYLRRALRHANECHGAELTEALALATGAPRSEMIAASLDHLTPAGVEVCWIDLDGAHTRTVWFSRVARTPVELSNLLRRELHAGLI</sequence>
<dbReference type="Proteomes" id="UP001501612">
    <property type="component" value="Unassembled WGS sequence"/>
</dbReference>
<accession>A0ABN2PSL2</accession>
<dbReference type="EMBL" id="BAAAMY010000014">
    <property type="protein sequence ID" value="GAA1929980.1"/>
    <property type="molecule type" value="Genomic_DNA"/>
</dbReference>
<gene>
    <name evidence="1" type="ORF">GCM10009737_34830</name>
</gene>
<evidence type="ECO:0000313" key="2">
    <source>
        <dbReference type="Proteomes" id="UP001501612"/>
    </source>
</evidence>
<reference evidence="1 2" key="1">
    <citation type="journal article" date="2019" name="Int. J. Syst. Evol. Microbiol.">
        <title>The Global Catalogue of Microorganisms (GCM) 10K type strain sequencing project: providing services to taxonomists for standard genome sequencing and annotation.</title>
        <authorList>
            <consortium name="The Broad Institute Genomics Platform"/>
            <consortium name="The Broad Institute Genome Sequencing Center for Infectious Disease"/>
            <person name="Wu L."/>
            <person name="Ma J."/>
        </authorList>
    </citation>
    <scope>NUCLEOTIDE SEQUENCE [LARGE SCALE GENOMIC DNA]</scope>
    <source>
        <strain evidence="1 2">JCM 14046</strain>
    </source>
</reference>
<dbReference type="RefSeq" id="WP_344009012.1">
    <property type="nucleotide sequence ID" value="NZ_BAAAMY010000014.1"/>
</dbReference>
<evidence type="ECO:0000313" key="1">
    <source>
        <dbReference type="EMBL" id="GAA1929980.1"/>
    </source>
</evidence>
<organism evidence="1 2">
    <name type="scientific">Nocardioides lentus</name>
    <dbReference type="NCBI Taxonomy" id="338077"/>
    <lineage>
        <taxon>Bacteria</taxon>
        <taxon>Bacillati</taxon>
        <taxon>Actinomycetota</taxon>
        <taxon>Actinomycetes</taxon>
        <taxon>Propionibacteriales</taxon>
        <taxon>Nocardioidaceae</taxon>
        <taxon>Nocardioides</taxon>
    </lineage>
</organism>
<proteinExistence type="predicted"/>
<comment type="caution">
    <text evidence="1">The sequence shown here is derived from an EMBL/GenBank/DDBJ whole genome shotgun (WGS) entry which is preliminary data.</text>
</comment>
<keyword evidence="2" id="KW-1185">Reference proteome</keyword>
<protein>
    <recommendedName>
        <fullName evidence="3">DUF2470 domain-containing protein</fullName>
    </recommendedName>
</protein>